<protein>
    <submittedName>
        <fullName evidence="1">Uncharacterized protein</fullName>
    </submittedName>
</protein>
<evidence type="ECO:0000313" key="1">
    <source>
        <dbReference type="EMBL" id="KAJ0074924.1"/>
    </source>
</evidence>
<gene>
    <name evidence="1" type="ORF">Patl1_34749</name>
</gene>
<evidence type="ECO:0000313" key="2">
    <source>
        <dbReference type="Proteomes" id="UP001164250"/>
    </source>
</evidence>
<sequence length="104" mass="12267">MSRKKTKKEQVAAKNKFSLPKLRKLQLWFLPELESISKEEINCGVLREIDIRKCPKLRKLPLSVDPPPATTEIKIGKGLWESLEWENANAKYDLHRHCQFMPYY</sequence>
<keyword evidence="2" id="KW-1185">Reference proteome</keyword>
<proteinExistence type="predicted"/>
<reference evidence="2" key="1">
    <citation type="journal article" date="2023" name="G3 (Bethesda)">
        <title>Genome assembly and association tests identify interacting loci associated with vigor, precocity, and sex in interspecific pistachio rootstocks.</title>
        <authorList>
            <person name="Palmer W."/>
            <person name="Jacygrad E."/>
            <person name="Sagayaradj S."/>
            <person name="Cavanaugh K."/>
            <person name="Han R."/>
            <person name="Bertier L."/>
            <person name="Beede B."/>
            <person name="Kafkas S."/>
            <person name="Golino D."/>
            <person name="Preece J."/>
            <person name="Michelmore R."/>
        </authorList>
    </citation>
    <scope>NUCLEOTIDE SEQUENCE [LARGE SCALE GENOMIC DNA]</scope>
</reference>
<organism evidence="1 2">
    <name type="scientific">Pistacia atlantica</name>
    <dbReference type="NCBI Taxonomy" id="434234"/>
    <lineage>
        <taxon>Eukaryota</taxon>
        <taxon>Viridiplantae</taxon>
        <taxon>Streptophyta</taxon>
        <taxon>Embryophyta</taxon>
        <taxon>Tracheophyta</taxon>
        <taxon>Spermatophyta</taxon>
        <taxon>Magnoliopsida</taxon>
        <taxon>eudicotyledons</taxon>
        <taxon>Gunneridae</taxon>
        <taxon>Pentapetalae</taxon>
        <taxon>rosids</taxon>
        <taxon>malvids</taxon>
        <taxon>Sapindales</taxon>
        <taxon>Anacardiaceae</taxon>
        <taxon>Pistacia</taxon>
    </lineage>
</organism>
<accession>A0ACC0ZQQ7</accession>
<name>A0ACC0ZQQ7_9ROSI</name>
<dbReference type="EMBL" id="CM047910">
    <property type="protein sequence ID" value="KAJ0074924.1"/>
    <property type="molecule type" value="Genomic_DNA"/>
</dbReference>
<dbReference type="Proteomes" id="UP001164250">
    <property type="component" value="Chromosome 15"/>
</dbReference>
<comment type="caution">
    <text evidence="1">The sequence shown here is derived from an EMBL/GenBank/DDBJ whole genome shotgun (WGS) entry which is preliminary data.</text>
</comment>